<comment type="similarity">
    <text evidence="1">Belongs to the TUB family.</text>
</comment>
<dbReference type="PRINTS" id="PR01573">
    <property type="entry name" value="SUPERTUBBY"/>
</dbReference>
<accession>A0A4Q9L8A9</accession>
<gene>
    <name evidence="3" type="ORF">CWI37_0226p0010</name>
</gene>
<protein>
    <submittedName>
        <fullName evidence="3">Tub-like protein</fullName>
    </submittedName>
</protein>
<dbReference type="PANTHER" id="PTHR16517">
    <property type="entry name" value="TUBBY-RELATED"/>
    <property type="match status" value="1"/>
</dbReference>
<dbReference type="PANTHER" id="PTHR16517:SF7">
    <property type="entry name" value="PROTEIN KING TUBBY"/>
    <property type="match status" value="1"/>
</dbReference>
<dbReference type="Pfam" id="PF01167">
    <property type="entry name" value="Tub"/>
    <property type="match status" value="1"/>
</dbReference>
<proteinExistence type="inferred from homology"/>
<dbReference type="InterPro" id="IPR000007">
    <property type="entry name" value="Tubby_C"/>
</dbReference>
<evidence type="ECO:0000256" key="1">
    <source>
        <dbReference type="ARBA" id="ARBA00007129"/>
    </source>
</evidence>
<reference evidence="3 4" key="1">
    <citation type="submission" date="2017-12" db="EMBL/GenBank/DDBJ databases">
        <authorList>
            <person name="Pombert J.-F."/>
            <person name="Haag K.L."/>
            <person name="Ebert D."/>
        </authorList>
    </citation>
    <scope>NUCLEOTIDE SEQUENCE [LARGE SCALE GENOMIC DNA]</scope>
    <source>
        <strain evidence="3">FI-OER-3-3</strain>
    </source>
</reference>
<evidence type="ECO:0000313" key="3">
    <source>
        <dbReference type="EMBL" id="TBU03824.1"/>
    </source>
</evidence>
<dbReference type="VEuPathDB" id="MicrosporidiaDB:CWI37_0226p0010"/>
<dbReference type="Proteomes" id="UP000292362">
    <property type="component" value="Unassembled WGS sequence"/>
</dbReference>
<evidence type="ECO:0000313" key="4">
    <source>
        <dbReference type="Proteomes" id="UP000292362"/>
    </source>
</evidence>
<dbReference type="InterPro" id="IPR025659">
    <property type="entry name" value="Tubby-like_C"/>
</dbReference>
<name>A0A4Q9L8A9_9MICR</name>
<dbReference type="AlphaFoldDB" id="A0A4Q9L8A9"/>
<organism evidence="3 4">
    <name type="scientific">Hamiltosporidium tvaerminnensis</name>
    <dbReference type="NCBI Taxonomy" id="1176355"/>
    <lineage>
        <taxon>Eukaryota</taxon>
        <taxon>Fungi</taxon>
        <taxon>Fungi incertae sedis</taxon>
        <taxon>Microsporidia</taxon>
        <taxon>Dubosqiidae</taxon>
        <taxon>Hamiltosporidium</taxon>
    </lineage>
</organism>
<evidence type="ECO:0000259" key="2">
    <source>
        <dbReference type="Pfam" id="PF01167"/>
    </source>
</evidence>
<dbReference type="Gene3D" id="3.20.90.10">
    <property type="entry name" value="Tubby Protein, Chain A"/>
    <property type="match status" value="1"/>
</dbReference>
<comment type="caution">
    <text evidence="3">The sequence shown here is derived from an EMBL/GenBank/DDBJ whole genome shotgun (WGS) entry which is preliminary data.</text>
</comment>
<feature type="domain" description="Tubby C-terminal" evidence="2">
    <location>
        <begin position="49"/>
        <end position="251"/>
    </location>
</feature>
<dbReference type="SUPFAM" id="SSF54518">
    <property type="entry name" value="Tubby C-terminal domain-like"/>
    <property type="match status" value="1"/>
</dbReference>
<dbReference type="EMBL" id="PITJ01000226">
    <property type="protein sequence ID" value="TBU03824.1"/>
    <property type="molecule type" value="Genomic_DNA"/>
</dbReference>
<sequence length="257" mass="29794">MADDSSFMSPDFGLSERNFEELNERLTPATENEVYLSHKNIVKNHPKMDVIVKGQVVREKKYFRNRYFYEYENGNNTRNRLLKAEKTFFGFNIYSYSGNTTKLCAKLSSNFTGTTYHLYELEKSVPETMIVKYNMCLFGPKGPRSFCVAFGGIDNFENKSISERWRERDLSSIIFICNKKPVFNAETNSYVLNFNGRVTMPSVKNFQLIHPQEPSYITLTFGKILSNVFVLDYQYPWNAIEAFSIAITALDFKIGCE</sequence>